<evidence type="ECO:0000256" key="2">
    <source>
        <dbReference type="ARBA" id="ARBA00048267"/>
    </source>
</evidence>
<keyword evidence="3" id="KW-0963">Cytoplasm</keyword>
<dbReference type="PROSITE" id="PS50110">
    <property type="entry name" value="RESPONSE_REGULATORY"/>
    <property type="match status" value="1"/>
</dbReference>
<keyword evidence="1 3" id="KW-0378">Hydrolase</keyword>
<dbReference type="RefSeq" id="WP_108975071.1">
    <property type="nucleotide sequence ID" value="NZ_BFBB01000003.1"/>
</dbReference>
<comment type="catalytic activity">
    <reaction evidence="3">
        <text>L-glutaminyl-[protein] + H2O = L-glutamyl-[protein] + NH4(+)</text>
        <dbReference type="Rhea" id="RHEA:16441"/>
        <dbReference type="Rhea" id="RHEA-COMP:10207"/>
        <dbReference type="Rhea" id="RHEA-COMP:10208"/>
        <dbReference type="ChEBI" id="CHEBI:15377"/>
        <dbReference type="ChEBI" id="CHEBI:28938"/>
        <dbReference type="ChEBI" id="CHEBI:29973"/>
        <dbReference type="ChEBI" id="CHEBI:30011"/>
        <dbReference type="EC" id="3.5.1.44"/>
    </reaction>
</comment>
<dbReference type="Pfam" id="PF01339">
    <property type="entry name" value="CheB_methylest"/>
    <property type="match status" value="1"/>
</dbReference>
<keyword evidence="9" id="KW-1185">Reference proteome</keyword>
<dbReference type="PIRSF" id="PIRSF000876">
    <property type="entry name" value="RR_chemtxs_CheB"/>
    <property type="match status" value="1"/>
</dbReference>
<dbReference type="SUPFAM" id="SSF52738">
    <property type="entry name" value="Methylesterase CheB, C-terminal domain"/>
    <property type="match status" value="1"/>
</dbReference>
<feature type="domain" description="CheB-type methylesterase" evidence="7">
    <location>
        <begin position="163"/>
        <end position="357"/>
    </location>
</feature>
<comment type="function">
    <text evidence="3">Involved in chemotaxis. Part of a chemotaxis signal transduction system that modulates chemotaxis in response to various stimuli. Catalyzes the demethylation of specific methylglutamate residues introduced into the chemoreceptors (methyl-accepting chemotaxis proteins or MCP) by CheR. Also mediates the irreversible deamidation of specific glutamine residues to glutamic acid.</text>
</comment>
<dbReference type="Proteomes" id="UP000245133">
    <property type="component" value="Unassembled WGS sequence"/>
</dbReference>
<dbReference type="EC" id="3.1.1.61" evidence="3"/>
<dbReference type="GO" id="GO:0005737">
    <property type="term" value="C:cytoplasm"/>
    <property type="evidence" value="ECO:0007669"/>
    <property type="project" value="UniProtKB-SubCell"/>
</dbReference>
<dbReference type="CDD" id="cd17541">
    <property type="entry name" value="REC_CheB-like"/>
    <property type="match status" value="1"/>
</dbReference>
<evidence type="ECO:0000256" key="3">
    <source>
        <dbReference type="HAMAP-Rule" id="MF_00099"/>
    </source>
</evidence>
<feature type="modified residue" description="4-aspartylphosphate" evidence="3 5">
    <location>
        <position position="57"/>
    </location>
</feature>
<feature type="active site" evidence="3 4">
    <location>
        <position position="175"/>
    </location>
</feature>
<feature type="domain" description="Response regulatory" evidence="6">
    <location>
        <begin position="6"/>
        <end position="124"/>
    </location>
</feature>
<proteinExistence type="inferred from homology"/>
<comment type="caution">
    <text evidence="8">The sequence shown here is derived from an EMBL/GenBank/DDBJ whole genome shotgun (WGS) entry which is preliminary data.</text>
</comment>
<dbReference type="EC" id="3.5.1.44" evidence="3"/>
<dbReference type="InterPro" id="IPR008248">
    <property type="entry name" value="CheB-like"/>
</dbReference>
<dbReference type="GO" id="GO:0000156">
    <property type="term" value="F:phosphorelay response regulator activity"/>
    <property type="evidence" value="ECO:0007669"/>
    <property type="project" value="InterPro"/>
</dbReference>
<accession>A0A2P2DYZ4</accession>
<dbReference type="SMART" id="SM00448">
    <property type="entry name" value="REC"/>
    <property type="match status" value="1"/>
</dbReference>
<dbReference type="OrthoDB" id="9793421at2"/>
<comment type="PTM">
    <text evidence="3">Phosphorylated by CheA. Phosphorylation of the N-terminal regulatory domain activates the methylesterase activity.</text>
</comment>
<dbReference type="InterPro" id="IPR035909">
    <property type="entry name" value="CheB_C"/>
</dbReference>
<dbReference type="GO" id="GO:0006935">
    <property type="term" value="P:chemotaxis"/>
    <property type="evidence" value="ECO:0007669"/>
    <property type="project" value="UniProtKB-UniRule"/>
</dbReference>
<gene>
    <name evidence="3 8" type="primary">cheB</name>
    <name evidence="8" type="ORF">LPTSP4_13600</name>
</gene>
<evidence type="ECO:0000313" key="9">
    <source>
        <dbReference type="Proteomes" id="UP000245133"/>
    </source>
</evidence>
<dbReference type="CDD" id="cd16432">
    <property type="entry name" value="CheB_Rec"/>
    <property type="match status" value="1"/>
</dbReference>
<evidence type="ECO:0000256" key="5">
    <source>
        <dbReference type="PROSITE-ProRule" id="PRU00169"/>
    </source>
</evidence>
<dbReference type="GO" id="GO:0050568">
    <property type="term" value="F:protein-glutamine glutaminase activity"/>
    <property type="evidence" value="ECO:0007669"/>
    <property type="project" value="UniProtKB-UniRule"/>
</dbReference>
<dbReference type="PROSITE" id="PS50122">
    <property type="entry name" value="CHEB"/>
    <property type="match status" value="1"/>
</dbReference>
<dbReference type="GO" id="GO:0008984">
    <property type="term" value="F:protein-glutamate methylesterase activity"/>
    <property type="evidence" value="ECO:0007669"/>
    <property type="project" value="UniProtKB-UniRule"/>
</dbReference>
<dbReference type="AlphaFoldDB" id="A0A2P2DYZ4"/>
<dbReference type="Pfam" id="PF00072">
    <property type="entry name" value="Response_reg"/>
    <property type="match status" value="1"/>
</dbReference>
<dbReference type="PANTHER" id="PTHR42872">
    <property type="entry name" value="PROTEIN-GLUTAMATE METHYLESTERASE/PROTEIN-GLUTAMINE GLUTAMINASE"/>
    <property type="match status" value="1"/>
</dbReference>
<comment type="domain">
    <text evidence="3">Contains a C-terminal catalytic domain, and an N-terminal region which modulates catalytic activity.</text>
</comment>
<reference evidence="8 9" key="1">
    <citation type="submission" date="2018-02" db="EMBL/GenBank/DDBJ databases">
        <title>Novel Leptospira species isolated from soil and water in Japan.</title>
        <authorList>
            <person name="Nakao R."/>
            <person name="Masuzawa T."/>
        </authorList>
    </citation>
    <scope>NUCLEOTIDE SEQUENCE [LARGE SCALE GENOMIC DNA]</scope>
    <source>
        <strain evidence="8 9">YH101</strain>
    </source>
</reference>
<dbReference type="PANTHER" id="PTHR42872:SF3">
    <property type="entry name" value="PROTEIN-GLUTAMATE METHYLESTERASE_PROTEIN-GLUTAMINE GLUTAMINASE 1"/>
    <property type="match status" value="1"/>
</dbReference>
<dbReference type="HAMAP" id="MF_00099">
    <property type="entry name" value="CheB_chemtxs"/>
    <property type="match status" value="1"/>
</dbReference>
<comment type="subcellular location">
    <subcellularLocation>
        <location evidence="3">Cytoplasm</location>
    </subcellularLocation>
</comment>
<name>A0A2P2DYZ4_9LEPT</name>
<evidence type="ECO:0000259" key="6">
    <source>
        <dbReference type="PROSITE" id="PS50110"/>
    </source>
</evidence>
<keyword evidence="3 5" id="KW-0597">Phosphoprotein</keyword>
<sequence>MTNKSKIVIIDDSLLVRNILSDVLGKKDGIEILATGKTGLDCIDLAEKLKPDFIILDIEMPVMDGLSALAEIKKKKLPSQVIMLSVLTQHGADATFKALELGAIDFVPKPSTGNQFSPEQISDVLIQKIRGYMDSKGLGSFSSKLQQSPILPAKDFLNKSFQKLVSVNAIAIGTSTGGPKALQTIFTSLPKDLTKPIFVVQHMPPGFTKAFADRLNGLSQISVKEAEHGEMVEAGHAYIAPGDYQMRVIEKGGHKLIDLKQDPPVNGHRPSIEVTFDSVSQVYGANHLLSVIMTGMGKDGANSITNIHKNGGVTLAQDEASSVVYGMNRAAVELGGIDFVLPLEDIVPKMIDILRARGN</sequence>
<organism evidence="8 9">
    <name type="scientific">Leptospira ryugenii</name>
    <dbReference type="NCBI Taxonomy" id="1917863"/>
    <lineage>
        <taxon>Bacteria</taxon>
        <taxon>Pseudomonadati</taxon>
        <taxon>Spirochaetota</taxon>
        <taxon>Spirochaetia</taxon>
        <taxon>Leptospirales</taxon>
        <taxon>Leptospiraceae</taxon>
        <taxon>Leptospira</taxon>
    </lineage>
</organism>
<comment type="similarity">
    <text evidence="3">Belongs to the CheB family.</text>
</comment>
<dbReference type="Gene3D" id="3.40.50.2300">
    <property type="match status" value="1"/>
</dbReference>
<dbReference type="InterPro" id="IPR001789">
    <property type="entry name" value="Sig_transdc_resp-reg_receiver"/>
</dbReference>
<evidence type="ECO:0000256" key="4">
    <source>
        <dbReference type="PROSITE-ProRule" id="PRU00050"/>
    </source>
</evidence>
<dbReference type="NCBIfam" id="NF001965">
    <property type="entry name" value="PRK00742.1"/>
    <property type="match status" value="1"/>
</dbReference>
<evidence type="ECO:0000256" key="1">
    <source>
        <dbReference type="ARBA" id="ARBA00022801"/>
    </source>
</evidence>
<dbReference type="Gene3D" id="3.40.50.180">
    <property type="entry name" value="Methylesterase CheB, C-terminal domain"/>
    <property type="match status" value="1"/>
</dbReference>
<protein>
    <recommendedName>
        <fullName evidence="3">Protein-glutamate methylesterase/protein-glutamine glutaminase</fullName>
        <ecNumber evidence="3">3.1.1.61</ecNumber>
        <ecNumber evidence="3">3.5.1.44</ecNumber>
    </recommendedName>
</protein>
<keyword evidence="3 4" id="KW-0145">Chemotaxis</keyword>
<comment type="catalytic activity">
    <reaction evidence="2 3">
        <text>[protein]-L-glutamate 5-O-methyl ester + H2O = L-glutamyl-[protein] + methanol + H(+)</text>
        <dbReference type="Rhea" id="RHEA:23236"/>
        <dbReference type="Rhea" id="RHEA-COMP:10208"/>
        <dbReference type="Rhea" id="RHEA-COMP:10311"/>
        <dbReference type="ChEBI" id="CHEBI:15377"/>
        <dbReference type="ChEBI" id="CHEBI:15378"/>
        <dbReference type="ChEBI" id="CHEBI:17790"/>
        <dbReference type="ChEBI" id="CHEBI:29973"/>
        <dbReference type="ChEBI" id="CHEBI:82795"/>
        <dbReference type="EC" id="3.1.1.61"/>
    </reaction>
</comment>
<dbReference type="EMBL" id="BFBB01000003">
    <property type="protein sequence ID" value="GBF49840.1"/>
    <property type="molecule type" value="Genomic_DNA"/>
</dbReference>
<feature type="active site" evidence="3 4">
    <location>
        <position position="299"/>
    </location>
</feature>
<evidence type="ECO:0000313" key="8">
    <source>
        <dbReference type="EMBL" id="GBF49840.1"/>
    </source>
</evidence>
<dbReference type="SUPFAM" id="SSF52172">
    <property type="entry name" value="CheY-like"/>
    <property type="match status" value="1"/>
</dbReference>
<evidence type="ECO:0000259" key="7">
    <source>
        <dbReference type="PROSITE" id="PS50122"/>
    </source>
</evidence>
<dbReference type="InterPro" id="IPR011006">
    <property type="entry name" value="CheY-like_superfamily"/>
</dbReference>
<feature type="active site" evidence="3 4">
    <location>
        <position position="202"/>
    </location>
</feature>
<dbReference type="InterPro" id="IPR000673">
    <property type="entry name" value="Sig_transdc_resp-reg_Me-estase"/>
</dbReference>